<dbReference type="EMBL" id="OBMI01000003">
    <property type="protein sequence ID" value="SOB87874.1"/>
    <property type="molecule type" value="Genomic_DNA"/>
</dbReference>
<accession>A0A285R1W8</accession>
<gene>
    <name evidence="1" type="ORF">SAMN06297144_3012</name>
</gene>
<protein>
    <submittedName>
        <fullName evidence="1">Uncharacterized protein</fullName>
    </submittedName>
</protein>
<reference evidence="1 2" key="1">
    <citation type="submission" date="2017-07" db="EMBL/GenBank/DDBJ databases">
        <authorList>
            <person name="Sun Z.S."/>
            <person name="Albrecht U."/>
            <person name="Echele G."/>
            <person name="Lee C.C."/>
        </authorList>
    </citation>
    <scope>NUCLEOTIDE SEQUENCE [LARGE SCALE GENOMIC DNA]</scope>
    <source>
        <strain evidence="1 2">CGMCC 1.12672</strain>
    </source>
</reference>
<dbReference type="Proteomes" id="UP000219494">
    <property type="component" value="Unassembled WGS sequence"/>
</dbReference>
<dbReference type="AlphaFoldDB" id="A0A285R1W8"/>
<evidence type="ECO:0000313" key="1">
    <source>
        <dbReference type="EMBL" id="SOB87874.1"/>
    </source>
</evidence>
<keyword evidence="2" id="KW-1185">Reference proteome</keyword>
<evidence type="ECO:0000313" key="2">
    <source>
        <dbReference type="Proteomes" id="UP000219494"/>
    </source>
</evidence>
<organism evidence="1 2">
    <name type="scientific">Sphingomonas guangdongensis</name>
    <dbReference type="NCBI Taxonomy" id="1141890"/>
    <lineage>
        <taxon>Bacteria</taxon>
        <taxon>Pseudomonadati</taxon>
        <taxon>Pseudomonadota</taxon>
        <taxon>Alphaproteobacteria</taxon>
        <taxon>Sphingomonadales</taxon>
        <taxon>Sphingomonadaceae</taxon>
        <taxon>Sphingomonas</taxon>
    </lineage>
</organism>
<proteinExistence type="predicted"/>
<name>A0A285R1W8_9SPHN</name>
<sequence>MPSFSPGEPASSAIAKVEAFCGIKPGTAFEEQYPGLVSVRRDFLTVPMQPAAECLFYAMAAIDTEQLGFKFGFIGNEVLPKEKK</sequence>